<dbReference type="GO" id="GO:0003677">
    <property type="term" value="F:DNA binding"/>
    <property type="evidence" value="ECO:0007669"/>
    <property type="project" value="UniProtKB-KW"/>
</dbReference>
<dbReference type="InterPro" id="IPR011991">
    <property type="entry name" value="ArsR-like_HTH"/>
</dbReference>
<proteinExistence type="predicted"/>
<dbReference type="InterPro" id="IPR000944">
    <property type="entry name" value="Tscrpt_reg_Rrf2"/>
</dbReference>
<keyword evidence="1" id="KW-0238">DNA-binding</keyword>
<sequence>MISSKTFYAIAAMVHVSEKSGESPVNLLEISQKLDISTSYLEQIFNQLRNHGLVEGVRGPGGGYRISKPSFQISIADIVDAFEVYPQKPKRSKRPSSGSKDAVLSSMLWDEVSSRLYQFLSTITLANYTHNFNRSSLIPDNCTTYKIATMFPARQTATVEARANS</sequence>
<dbReference type="PANTHER" id="PTHR33221:SF5">
    <property type="entry name" value="HTH-TYPE TRANSCRIPTIONAL REGULATOR ISCR"/>
    <property type="match status" value="1"/>
</dbReference>
<accession>A0A6S6U9Y5</accession>
<reference evidence="2" key="1">
    <citation type="submission" date="2020-01" db="EMBL/GenBank/DDBJ databases">
        <authorList>
            <person name="Meier V. D."/>
            <person name="Meier V D."/>
        </authorList>
    </citation>
    <scope>NUCLEOTIDE SEQUENCE</scope>
    <source>
        <strain evidence="2">HLG_WM_MAG_07</strain>
    </source>
</reference>
<dbReference type="SUPFAM" id="SSF46785">
    <property type="entry name" value="Winged helix' DNA-binding domain"/>
    <property type="match status" value="1"/>
</dbReference>
<dbReference type="Gene3D" id="1.10.10.10">
    <property type="entry name" value="Winged helix-like DNA-binding domain superfamily/Winged helix DNA-binding domain"/>
    <property type="match status" value="1"/>
</dbReference>
<dbReference type="NCBIfam" id="TIGR00738">
    <property type="entry name" value="rrf2_super"/>
    <property type="match status" value="1"/>
</dbReference>
<organism evidence="2">
    <name type="scientific">uncultured Thiotrichaceae bacterium</name>
    <dbReference type="NCBI Taxonomy" id="298394"/>
    <lineage>
        <taxon>Bacteria</taxon>
        <taxon>Pseudomonadati</taxon>
        <taxon>Pseudomonadota</taxon>
        <taxon>Gammaproteobacteria</taxon>
        <taxon>Thiotrichales</taxon>
        <taxon>Thiotrichaceae</taxon>
        <taxon>environmental samples</taxon>
    </lineage>
</organism>
<protein>
    <submittedName>
        <fullName evidence="2">Iron-sulfur cluster regulator IscR</fullName>
    </submittedName>
</protein>
<evidence type="ECO:0000313" key="2">
    <source>
        <dbReference type="EMBL" id="CAA6828609.1"/>
    </source>
</evidence>
<dbReference type="EMBL" id="CACVAY010000149">
    <property type="protein sequence ID" value="CAA6828609.1"/>
    <property type="molecule type" value="Genomic_DNA"/>
</dbReference>
<dbReference type="InterPro" id="IPR036388">
    <property type="entry name" value="WH-like_DNA-bd_sf"/>
</dbReference>
<dbReference type="InterPro" id="IPR036390">
    <property type="entry name" value="WH_DNA-bd_sf"/>
</dbReference>
<dbReference type="Pfam" id="PF02082">
    <property type="entry name" value="Rrf2"/>
    <property type="match status" value="1"/>
</dbReference>
<name>A0A6S6U9Y5_9GAMM</name>
<dbReference type="GO" id="GO:0005829">
    <property type="term" value="C:cytosol"/>
    <property type="evidence" value="ECO:0007669"/>
    <property type="project" value="TreeGrafter"/>
</dbReference>
<gene>
    <name evidence="2" type="ORF">HELGO_WM9374</name>
</gene>
<dbReference type="CDD" id="cd00090">
    <property type="entry name" value="HTH_ARSR"/>
    <property type="match status" value="1"/>
</dbReference>
<evidence type="ECO:0000256" key="1">
    <source>
        <dbReference type="ARBA" id="ARBA00023125"/>
    </source>
</evidence>
<dbReference type="AlphaFoldDB" id="A0A6S6U9Y5"/>
<dbReference type="PROSITE" id="PS51197">
    <property type="entry name" value="HTH_RRF2_2"/>
    <property type="match status" value="1"/>
</dbReference>
<dbReference type="PANTHER" id="PTHR33221">
    <property type="entry name" value="WINGED HELIX-TURN-HELIX TRANSCRIPTIONAL REGULATOR, RRF2 FAMILY"/>
    <property type="match status" value="1"/>
</dbReference>
<dbReference type="GO" id="GO:0003700">
    <property type="term" value="F:DNA-binding transcription factor activity"/>
    <property type="evidence" value="ECO:0007669"/>
    <property type="project" value="TreeGrafter"/>
</dbReference>